<evidence type="ECO:0000313" key="2">
    <source>
        <dbReference type="EMBL" id="MDN3712180.1"/>
    </source>
</evidence>
<keyword evidence="1" id="KW-0812">Transmembrane</keyword>
<feature type="transmembrane region" description="Helical" evidence="1">
    <location>
        <begin position="6"/>
        <end position="24"/>
    </location>
</feature>
<organism evidence="2 3">
    <name type="scientific">Paracoccus cavernae</name>
    <dbReference type="NCBI Taxonomy" id="1571207"/>
    <lineage>
        <taxon>Bacteria</taxon>
        <taxon>Pseudomonadati</taxon>
        <taxon>Pseudomonadota</taxon>
        <taxon>Alphaproteobacteria</taxon>
        <taxon>Rhodobacterales</taxon>
        <taxon>Paracoccaceae</taxon>
        <taxon>Paracoccus</taxon>
    </lineage>
</organism>
<keyword evidence="1" id="KW-0472">Membrane</keyword>
<dbReference type="Proteomes" id="UP001243846">
    <property type="component" value="Unassembled WGS sequence"/>
</dbReference>
<name>A0ABT8D9R8_9RHOB</name>
<sequence length="92" mass="9869">MLAHFTIGAALWVFAGWWAALAYAGFELAQAGRSRLLAWDSLLDWCGVTLGVAFASHLAHGDRRQALAAVVAVFIIAAVGYAVRARRAQEAQ</sequence>
<accession>A0ABT8D9R8</accession>
<evidence type="ECO:0000313" key="3">
    <source>
        <dbReference type="Proteomes" id="UP001243846"/>
    </source>
</evidence>
<dbReference type="EMBL" id="JAUFRC010000001">
    <property type="protein sequence ID" value="MDN3712180.1"/>
    <property type="molecule type" value="Genomic_DNA"/>
</dbReference>
<protein>
    <submittedName>
        <fullName evidence="2">Uncharacterized protein</fullName>
    </submittedName>
</protein>
<gene>
    <name evidence="2" type="ORF">QWZ10_10955</name>
</gene>
<keyword evidence="3" id="KW-1185">Reference proteome</keyword>
<keyword evidence="1" id="KW-1133">Transmembrane helix</keyword>
<evidence type="ECO:0000256" key="1">
    <source>
        <dbReference type="SAM" id="Phobius"/>
    </source>
</evidence>
<reference evidence="3" key="1">
    <citation type="journal article" date="2019" name="Int. J. Syst. Evol. Microbiol.">
        <title>The Global Catalogue of Microorganisms (GCM) 10K type strain sequencing project: providing services to taxonomists for standard genome sequencing and annotation.</title>
        <authorList>
            <consortium name="The Broad Institute Genomics Platform"/>
            <consortium name="The Broad Institute Genome Sequencing Center for Infectious Disease"/>
            <person name="Wu L."/>
            <person name="Ma J."/>
        </authorList>
    </citation>
    <scope>NUCLEOTIDE SEQUENCE [LARGE SCALE GENOMIC DNA]</scope>
    <source>
        <strain evidence="3">CECT 8482</strain>
    </source>
</reference>
<comment type="caution">
    <text evidence="2">The sequence shown here is derived from an EMBL/GenBank/DDBJ whole genome shotgun (WGS) entry which is preliminary data.</text>
</comment>
<proteinExistence type="predicted"/>
<feature type="transmembrane region" description="Helical" evidence="1">
    <location>
        <begin position="65"/>
        <end position="83"/>
    </location>
</feature>